<dbReference type="InterPro" id="IPR000571">
    <property type="entry name" value="Znf_CCCH"/>
</dbReference>
<dbReference type="AlphaFoldDB" id="S2JAL8"/>
<protein>
    <recommendedName>
        <fullName evidence="5">C3H1-type domain-containing protein</fullName>
    </recommendedName>
</protein>
<evidence type="ECO:0000256" key="4">
    <source>
        <dbReference type="PROSITE-ProRule" id="PRU00723"/>
    </source>
</evidence>
<dbReference type="InParanoid" id="S2JAL8"/>
<name>S2JAL8_MUCC1</name>
<keyword evidence="7" id="KW-1185">Reference proteome</keyword>
<dbReference type="Gene3D" id="4.10.1000.10">
    <property type="entry name" value="Zinc finger, CCCH-type"/>
    <property type="match status" value="1"/>
</dbReference>
<dbReference type="Pfam" id="PF00642">
    <property type="entry name" value="zf-CCCH"/>
    <property type="match status" value="1"/>
</dbReference>
<evidence type="ECO:0000256" key="2">
    <source>
        <dbReference type="ARBA" id="ARBA00022771"/>
    </source>
</evidence>
<evidence type="ECO:0000259" key="5">
    <source>
        <dbReference type="PROSITE" id="PS50103"/>
    </source>
</evidence>
<organism evidence="6 7">
    <name type="scientific">Mucor circinelloides f. circinelloides (strain 1006PhL)</name>
    <name type="common">Mucormycosis agent</name>
    <name type="synonym">Calyptromyces circinelloides</name>
    <dbReference type="NCBI Taxonomy" id="1220926"/>
    <lineage>
        <taxon>Eukaryota</taxon>
        <taxon>Fungi</taxon>
        <taxon>Fungi incertae sedis</taxon>
        <taxon>Mucoromycota</taxon>
        <taxon>Mucoromycotina</taxon>
        <taxon>Mucoromycetes</taxon>
        <taxon>Mucorales</taxon>
        <taxon>Mucorineae</taxon>
        <taxon>Mucoraceae</taxon>
        <taxon>Mucor</taxon>
    </lineage>
</organism>
<dbReference type="Proteomes" id="UP000014254">
    <property type="component" value="Unassembled WGS sequence"/>
</dbReference>
<dbReference type="OrthoDB" id="410307at2759"/>
<dbReference type="PROSITE" id="PS50103">
    <property type="entry name" value="ZF_C3H1"/>
    <property type="match status" value="1"/>
</dbReference>
<evidence type="ECO:0000256" key="3">
    <source>
        <dbReference type="ARBA" id="ARBA00022833"/>
    </source>
</evidence>
<dbReference type="GO" id="GO:0008270">
    <property type="term" value="F:zinc ion binding"/>
    <property type="evidence" value="ECO:0007669"/>
    <property type="project" value="UniProtKB-KW"/>
</dbReference>
<dbReference type="EMBL" id="KE123973">
    <property type="protein sequence ID" value="EPB87206.1"/>
    <property type="molecule type" value="Genomic_DNA"/>
</dbReference>
<dbReference type="InterPro" id="IPR036855">
    <property type="entry name" value="Znf_CCCH_sf"/>
</dbReference>
<feature type="domain" description="C3H1-type" evidence="5">
    <location>
        <begin position="32"/>
        <end position="55"/>
    </location>
</feature>
<reference evidence="7" key="1">
    <citation type="submission" date="2013-05" db="EMBL/GenBank/DDBJ databases">
        <title>The Genome sequence of Mucor circinelloides f. circinelloides 1006PhL.</title>
        <authorList>
            <consortium name="The Broad Institute Genomics Platform"/>
            <person name="Cuomo C."/>
            <person name="Earl A."/>
            <person name="Findley K."/>
            <person name="Lee S.C."/>
            <person name="Walker B."/>
            <person name="Young S."/>
            <person name="Zeng Q."/>
            <person name="Gargeya S."/>
            <person name="Fitzgerald M."/>
            <person name="Haas B."/>
            <person name="Abouelleil A."/>
            <person name="Allen A.W."/>
            <person name="Alvarado L."/>
            <person name="Arachchi H.M."/>
            <person name="Berlin A.M."/>
            <person name="Chapman S.B."/>
            <person name="Gainer-Dewar J."/>
            <person name="Goldberg J."/>
            <person name="Griggs A."/>
            <person name="Gujja S."/>
            <person name="Hansen M."/>
            <person name="Howarth C."/>
            <person name="Imamovic A."/>
            <person name="Ireland A."/>
            <person name="Larimer J."/>
            <person name="McCowan C."/>
            <person name="Murphy C."/>
            <person name="Pearson M."/>
            <person name="Poon T.W."/>
            <person name="Priest M."/>
            <person name="Roberts A."/>
            <person name="Saif S."/>
            <person name="Shea T."/>
            <person name="Sisk P."/>
            <person name="Sykes S."/>
            <person name="Wortman J."/>
            <person name="Nusbaum C."/>
            <person name="Birren B."/>
        </authorList>
    </citation>
    <scope>NUCLEOTIDE SEQUENCE [LARGE SCALE GENOMIC DNA]</scope>
    <source>
        <strain evidence="7">1006PhL</strain>
    </source>
</reference>
<evidence type="ECO:0000256" key="1">
    <source>
        <dbReference type="ARBA" id="ARBA00022723"/>
    </source>
</evidence>
<keyword evidence="3 4" id="KW-0862">Zinc</keyword>
<keyword evidence="2 4" id="KW-0863">Zinc-finger</keyword>
<dbReference type="STRING" id="1220926.S2JAL8"/>
<dbReference type="SUPFAM" id="SSF90229">
    <property type="entry name" value="CCCH zinc finger"/>
    <property type="match status" value="1"/>
</dbReference>
<keyword evidence="1 4" id="KW-0479">Metal-binding</keyword>
<evidence type="ECO:0000313" key="7">
    <source>
        <dbReference type="Proteomes" id="UP000014254"/>
    </source>
</evidence>
<proteinExistence type="predicted"/>
<dbReference type="VEuPathDB" id="FungiDB:HMPREF1544_06031"/>
<accession>S2JAL8</accession>
<sequence length="99" mass="11024">MQASECLVCHDNPNPNPLVYIDMQENVGSLTICRTFHLTGTCLYGVRCTFIHDEQPQQDTSSISSCSSPSSSASSSPLFTAVPYNSLHYYPHHDLNTWK</sequence>
<feature type="zinc finger region" description="C3H1-type" evidence="4">
    <location>
        <begin position="32"/>
        <end position="55"/>
    </location>
</feature>
<gene>
    <name evidence="6" type="ORF">HMPREF1544_06031</name>
</gene>
<dbReference type="SMART" id="SM00356">
    <property type="entry name" value="ZnF_C3H1"/>
    <property type="match status" value="1"/>
</dbReference>
<feature type="non-terminal residue" evidence="6">
    <location>
        <position position="99"/>
    </location>
</feature>
<evidence type="ECO:0000313" key="6">
    <source>
        <dbReference type="EMBL" id="EPB87206.1"/>
    </source>
</evidence>